<evidence type="ECO:0000313" key="5">
    <source>
        <dbReference type="Proteomes" id="UP001612741"/>
    </source>
</evidence>
<dbReference type="PANTHER" id="PTHR37042">
    <property type="entry name" value="OUTER MEMBRANE PROTEIN RV1973"/>
    <property type="match status" value="1"/>
</dbReference>
<dbReference type="EMBL" id="JBITGY010000001">
    <property type="protein sequence ID" value="MFI6496196.1"/>
    <property type="molecule type" value="Genomic_DNA"/>
</dbReference>
<keyword evidence="2" id="KW-0472">Membrane</keyword>
<evidence type="ECO:0000256" key="2">
    <source>
        <dbReference type="ARBA" id="ARBA00023136"/>
    </source>
</evidence>
<dbReference type="Proteomes" id="UP001612741">
    <property type="component" value="Unassembled WGS sequence"/>
</dbReference>
<gene>
    <name evidence="4" type="ORF">ACIBG2_02375</name>
</gene>
<sequence length="269" mass="28898">MESETTLVAEPGTATRRGRQAVPGEGQEQRALPRRRRAPGEEQEQRALPGRRRRVPGEGEEQRALPRRRRASHGKGRRARGKGGWRWRAAARPRSEPGGASAWWVRPAILAGIALVFLATGVALRAAAAPGTAPANRALLDRTATTQVAGDVGTALAKIFTYSPAEIEATEQAARDSLDGTAAAEYTRLITQIRRDVVTQQATLTTRVVRAGVVTLTADTARLLVFLDQTATRAGKSAGPAVAAQLTVTAHLRDGRWRITEITSGKAKR</sequence>
<feature type="region of interest" description="Disordered" evidence="3">
    <location>
        <begin position="1"/>
        <end position="100"/>
    </location>
</feature>
<feature type="compositionally biased region" description="Basic residues" evidence="3">
    <location>
        <begin position="65"/>
        <end position="91"/>
    </location>
</feature>
<comment type="caution">
    <text evidence="4">The sequence shown here is derived from an EMBL/GenBank/DDBJ whole genome shotgun (WGS) entry which is preliminary data.</text>
</comment>
<protein>
    <recommendedName>
        <fullName evidence="6">Mce-associated membrane protein</fullName>
    </recommendedName>
</protein>
<evidence type="ECO:0000313" key="4">
    <source>
        <dbReference type="EMBL" id="MFI6496196.1"/>
    </source>
</evidence>
<evidence type="ECO:0000256" key="3">
    <source>
        <dbReference type="SAM" id="MobiDB-lite"/>
    </source>
</evidence>
<reference evidence="4 5" key="1">
    <citation type="submission" date="2024-10" db="EMBL/GenBank/DDBJ databases">
        <title>The Natural Products Discovery Center: Release of the First 8490 Sequenced Strains for Exploring Actinobacteria Biosynthetic Diversity.</title>
        <authorList>
            <person name="Kalkreuter E."/>
            <person name="Kautsar S.A."/>
            <person name="Yang D."/>
            <person name="Bader C.D."/>
            <person name="Teijaro C.N."/>
            <person name="Fluegel L."/>
            <person name="Davis C.M."/>
            <person name="Simpson J.R."/>
            <person name="Lauterbach L."/>
            <person name="Steele A.D."/>
            <person name="Gui C."/>
            <person name="Meng S."/>
            <person name="Li G."/>
            <person name="Viehrig K."/>
            <person name="Ye F."/>
            <person name="Su P."/>
            <person name="Kiefer A.F."/>
            <person name="Nichols A."/>
            <person name="Cepeda A.J."/>
            <person name="Yan W."/>
            <person name="Fan B."/>
            <person name="Jiang Y."/>
            <person name="Adhikari A."/>
            <person name="Zheng C.-J."/>
            <person name="Schuster L."/>
            <person name="Cowan T.M."/>
            <person name="Smanski M.J."/>
            <person name="Chevrette M.G."/>
            <person name="De Carvalho L.P.S."/>
            <person name="Shen B."/>
        </authorList>
    </citation>
    <scope>NUCLEOTIDE SEQUENCE [LARGE SCALE GENOMIC DNA]</scope>
    <source>
        <strain evidence="4 5">NPDC050545</strain>
    </source>
</reference>
<keyword evidence="5" id="KW-1185">Reference proteome</keyword>
<name>A0ABW7YKL5_9ACTN</name>
<evidence type="ECO:0008006" key="6">
    <source>
        <dbReference type="Google" id="ProtNLM"/>
    </source>
</evidence>
<proteinExistence type="predicted"/>
<comment type="subcellular location">
    <subcellularLocation>
        <location evidence="1">Membrane</location>
    </subcellularLocation>
</comment>
<organism evidence="4 5">
    <name type="scientific">Nonomuraea typhae</name>
    <dbReference type="NCBI Taxonomy" id="2603600"/>
    <lineage>
        <taxon>Bacteria</taxon>
        <taxon>Bacillati</taxon>
        <taxon>Actinomycetota</taxon>
        <taxon>Actinomycetes</taxon>
        <taxon>Streptosporangiales</taxon>
        <taxon>Streptosporangiaceae</taxon>
        <taxon>Nonomuraea</taxon>
    </lineage>
</organism>
<evidence type="ECO:0000256" key="1">
    <source>
        <dbReference type="ARBA" id="ARBA00004370"/>
    </source>
</evidence>
<feature type="compositionally biased region" description="Basic and acidic residues" evidence="3">
    <location>
        <begin position="55"/>
        <end position="64"/>
    </location>
</feature>
<dbReference type="RefSeq" id="WP_397078170.1">
    <property type="nucleotide sequence ID" value="NZ_JBITGY010000001.1"/>
</dbReference>
<dbReference type="PANTHER" id="PTHR37042:SF4">
    <property type="entry name" value="OUTER MEMBRANE PROTEIN RV1973"/>
    <property type="match status" value="1"/>
</dbReference>
<accession>A0ABW7YKL5</accession>